<keyword evidence="1" id="KW-0614">Plasmid</keyword>
<name>A0A385F0S3_ACIBA</name>
<dbReference type="EMBL" id="CP031744">
    <property type="protein sequence ID" value="AXQ92304.1"/>
    <property type="molecule type" value="Genomic_DNA"/>
</dbReference>
<sequence length="231" mass="26009">MDEQKRYLLDYFSMRFTSLMDNYVMAINGAFFTTRRAGYTPSQYQIENAKNFVANAHYLFLEAAGNTLEQIASNLDAQEVAYNMFELEHVKNQLVSISIDMLRQANRAISTGIQNKAIELLGKNNAHGAMGLLVQKKMAELEITATDSAGRKWREPSSLVKTIVRDFIYQSLVDHQIKALHESGIDLIAVPDIDKPVSIQGQAGYVALKDVRHHFHPNGYDLPVGYTDVHT</sequence>
<dbReference type="AlphaFoldDB" id="A0A385F0S3"/>
<gene>
    <name evidence="1" type="ORF">BSF95_05105</name>
</gene>
<reference evidence="1" key="1">
    <citation type="submission" date="2018-08" db="EMBL/GenBank/DDBJ databases">
        <title>Complete genome sequence of Acinetobacter baumannii strain WM99c.</title>
        <authorList>
            <person name="Nigro S.J."/>
            <person name="Wick R.R."/>
            <person name="Holt K.E."/>
            <person name="Hall R.M."/>
        </authorList>
    </citation>
    <scope>NUCLEOTIDE SEQUENCE</scope>
    <source>
        <strain evidence="1">WM99c</strain>
        <plasmid evidence="1">pWM99c-2</plasmid>
    </source>
</reference>
<proteinExistence type="predicted"/>
<evidence type="ECO:0000313" key="1">
    <source>
        <dbReference type="EMBL" id="AXQ92304.1"/>
    </source>
</evidence>
<organism evidence="1">
    <name type="scientific">Acinetobacter baumannii WM99c</name>
    <dbReference type="NCBI Taxonomy" id="945555"/>
    <lineage>
        <taxon>Bacteria</taxon>
        <taxon>Pseudomonadati</taxon>
        <taxon>Pseudomonadota</taxon>
        <taxon>Gammaproteobacteria</taxon>
        <taxon>Moraxellales</taxon>
        <taxon>Moraxellaceae</taxon>
        <taxon>Acinetobacter</taxon>
        <taxon>Acinetobacter calcoaceticus/baumannii complex</taxon>
    </lineage>
</organism>
<accession>A0A385F0S3</accession>
<geneLocation type="plasmid" evidence="1">
    <name>pWM99c-2</name>
</geneLocation>
<protein>
    <submittedName>
        <fullName evidence="1">Uncharacterized protein</fullName>
    </submittedName>
</protein>